<evidence type="ECO:0000313" key="2">
    <source>
        <dbReference type="Proteomes" id="UP000799428"/>
    </source>
</evidence>
<name>A0A6G1KHT0_9PLEO</name>
<sequence length="53" mass="6224">MTYSPIRPTLTTSSSRHRLQTFFLGHFTPMSKRTEFGPHGHIFVNRFVTMVRN</sequence>
<dbReference type="Proteomes" id="UP000799428">
    <property type="component" value="Unassembled WGS sequence"/>
</dbReference>
<dbReference type="EMBL" id="MU005766">
    <property type="protein sequence ID" value="KAF2712105.1"/>
    <property type="molecule type" value="Genomic_DNA"/>
</dbReference>
<dbReference type="AlphaFoldDB" id="A0A6G1KHT0"/>
<proteinExistence type="predicted"/>
<protein>
    <submittedName>
        <fullName evidence="1">Uncharacterized protein</fullName>
    </submittedName>
</protein>
<evidence type="ECO:0000313" key="1">
    <source>
        <dbReference type="EMBL" id="KAF2712105.1"/>
    </source>
</evidence>
<accession>A0A6G1KHT0</accession>
<keyword evidence="2" id="KW-1185">Reference proteome</keyword>
<gene>
    <name evidence="1" type="ORF">K504DRAFT_464195</name>
</gene>
<organism evidence="1 2">
    <name type="scientific">Pleomassaria siparia CBS 279.74</name>
    <dbReference type="NCBI Taxonomy" id="1314801"/>
    <lineage>
        <taxon>Eukaryota</taxon>
        <taxon>Fungi</taxon>
        <taxon>Dikarya</taxon>
        <taxon>Ascomycota</taxon>
        <taxon>Pezizomycotina</taxon>
        <taxon>Dothideomycetes</taxon>
        <taxon>Pleosporomycetidae</taxon>
        <taxon>Pleosporales</taxon>
        <taxon>Pleomassariaceae</taxon>
        <taxon>Pleomassaria</taxon>
    </lineage>
</organism>
<reference evidence="1" key="1">
    <citation type="journal article" date="2020" name="Stud. Mycol.">
        <title>101 Dothideomycetes genomes: a test case for predicting lifestyles and emergence of pathogens.</title>
        <authorList>
            <person name="Haridas S."/>
            <person name="Albert R."/>
            <person name="Binder M."/>
            <person name="Bloem J."/>
            <person name="Labutti K."/>
            <person name="Salamov A."/>
            <person name="Andreopoulos B."/>
            <person name="Baker S."/>
            <person name="Barry K."/>
            <person name="Bills G."/>
            <person name="Bluhm B."/>
            <person name="Cannon C."/>
            <person name="Castanera R."/>
            <person name="Culley D."/>
            <person name="Daum C."/>
            <person name="Ezra D."/>
            <person name="Gonzalez J."/>
            <person name="Henrissat B."/>
            <person name="Kuo A."/>
            <person name="Liang C."/>
            <person name="Lipzen A."/>
            <person name="Lutzoni F."/>
            <person name="Magnuson J."/>
            <person name="Mondo S."/>
            <person name="Nolan M."/>
            <person name="Ohm R."/>
            <person name="Pangilinan J."/>
            <person name="Park H.-J."/>
            <person name="Ramirez L."/>
            <person name="Alfaro M."/>
            <person name="Sun H."/>
            <person name="Tritt A."/>
            <person name="Yoshinaga Y."/>
            <person name="Zwiers L.-H."/>
            <person name="Turgeon B."/>
            <person name="Goodwin S."/>
            <person name="Spatafora J."/>
            <person name="Crous P."/>
            <person name="Grigoriev I."/>
        </authorList>
    </citation>
    <scope>NUCLEOTIDE SEQUENCE</scope>
    <source>
        <strain evidence="1">CBS 279.74</strain>
    </source>
</reference>